<protein>
    <submittedName>
        <fullName evidence="6">Major facilitator superfamily domain-containing protein</fullName>
    </submittedName>
</protein>
<name>A0AAD7AH22_9AGAR</name>
<accession>A0AAD7AH22</accession>
<reference evidence="6" key="1">
    <citation type="submission" date="2023-03" db="EMBL/GenBank/DDBJ databases">
        <title>Massive genome expansion in bonnet fungi (Mycena s.s.) driven by repeated elements and novel gene families across ecological guilds.</title>
        <authorList>
            <consortium name="Lawrence Berkeley National Laboratory"/>
            <person name="Harder C.B."/>
            <person name="Miyauchi S."/>
            <person name="Viragh M."/>
            <person name="Kuo A."/>
            <person name="Thoen E."/>
            <person name="Andreopoulos B."/>
            <person name="Lu D."/>
            <person name="Skrede I."/>
            <person name="Drula E."/>
            <person name="Henrissat B."/>
            <person name="Morin E."/>
            <person name="Kohler A."/>
            <person name="Barry K."/>
            <person name="LaButti K."/>
            <person name="Morin E."/>
            <person name="Salamov A."/>
            <person name="Lipzen A."/>
            <person name="Mereny Z."/>
            <person name="Hegedus B."/>
            <person name="Baldrian P."/>
            <person name="Stursova M."/>
            <person name="Weitz H."/>
            <person name="Taylor A."/>
            <person name="Grigoriev I.V."/>
            <person name="Nagy L.G."/>
            <person name="Martin F."/>
            <person name="Kauserud H."/>
        </authorList>
    </citation>
    <scope>NUCLEOTIDE SEQUENCE</scope>
    <source>
        <strain evidence="6">CBHHK002</strain>
    </source>
</reference>
<dbReference type="Pfam" id="PF07690">
    <property type="entry name" value="MFS_1"/>
    <property type="match status" value="1"/>
</dbReference>
<dbReference type="EMBL" id="JARIHO010000007">
    <property type="protein sequence ID" value="KAJ7358488.1"/>
    <property type="molecule type" value="Genomic_DNA"/>
</dbReference>
<feature type="transmembrane region" description="Helical" evidence="5">
    <location>
        <begin position="137"/>
        <end position="155"/>
    </location>
</feature>
<dbReference type="GO" id="GO:0016020">
    <property type="term" value="C:membrane"/>
    <property type="evidence" value="ECO:0007669"/>
    <property type="project" value="UniProtKB-SubCell"/>
</dbReference>
<feature type="transmembrane region" description="Helical" evidence="5">
    <location>
        <begin position="176"/>
        <end position="197"/>
    </location>
</feature>
<dbReference type="PANTHER" id="PTHR10924:SF6">
    <property type="entry name" value="SOLUTE CARRIER FAMILY 49 MEMBER A3"/>
    <property type="match status" value="1"/>
</dbReference>
<feature type="transmembrane region" description="Helical" evidence="5">
    <location>
        <begin position="297"/>
        <end position="318"/>
    </location>
</feature>
<feature type="transmembrane region" description="Helical" evidence="5">
    <location>
        <begin position="44"/>
        <end position="61"/>
    </location>
</feature>
<feature type="transmembrane region" description="Helical" evidence="5">
    <location>
        <begin position="430"/>
        <end position="447"/>
    </location>
</feature>
<keyword evidence="7" id="KW-1185">Reference proteome</keyword>
<feature type="transmembrane region" description="Helical" evidence="5">
    <location>
        <begin position="394"/>
        <end position="418"/>
    </location>
</feature>
<evidence type="ECO:0000256" key="1">
    <source>
        <dbReference type="ARBA" id="ARBA00004141"/>
    </source>
</evidence>
<keyword evidence="3 5" id="KW-1133">Transmembrane helix</keyword>
<evidence type="ECO:0000313" key="6">
    <source>
        <dbReference type="EMBL" id="KAJ7358488.1"/>
    </source>
</evidence>
<keyword evidence="2 5" id="KW-0812">Transmembrane</keyword>
<comment type="subcellular location">
    <subcellularLocation>
        <location evidence="1">Membrane</location>
        <topology evidence="1">Multi-pass membrane protein</topology>
    </subcellularLocation>
</comment>
<dbReference type="InterPro" id="IPR036259">
    <property type="entry name" value="MFS_trans_sf"/>
</dbReference>
<evidence type="ECO:0000256" key="4">
    <source>
        <dbReference type="ARBA" id="ARBA00023136"/>
    </source>
</evidence>
<dbReference type="PANTHER" id="PTHR10924">
    <property type="entry name" value="MAJOR FACILITATOR SUPERFAMILY PROTEIN-RELATED"/>
    <property type="match status" value="1"/>
</dbReference>
<sequence>MDKNTSHKSTSDEANQQATKDIAQVTVLGVDPGAPVYRLYKRRFVGMVILNMVSAMASPWFGPISNKMVSEFGITLDQVNWLGNAMACMYLPVSLAIPEIIRRYGIRRCCDIGAAGLLASAWIRYAGTVHSLSTRGAYGLLIIGQFCAAIAQPIFQVIGPKYSETWFDFKGRTTATMILSIANPIGGALGQLISPIGSTRHSILVLAIIASVGAPFVLLVGAAPPTPPTYSASKDTPGLLSLARTMLNKGRPTDGSMTLRERLDFVIVVFVFGVLAAAVNVFGFLSGEILHPLGYSAGSAGLMGATLILSGIVAALVSAPLFDRVLTSHLAITAKVIVPVLSAAWLSLIWAARPNNSGALFAIFAIIGVMSITMLPVMLELACEITRNADGSSALLWFACNGFVIIFVLVEGALRAGLDASPPQNMRRALIFNGVVVMSTLSIIFFLRGQQTRKQIDQEKLQQSIALQVQSPAKPAGEP</sequence>
<dbReference type="GO" id="GO:0022857">
    <property type="term" value="F:transmembrane transporter activity"/>
    <property type="evidence" value="ECO:0007669"/>
    <property type="project" value="InterPro"/>
</dbReference>
<organism evidence="6 7">
    <name type="scientific">Mycena albidolilacea</name>
    <dbReference type="NCBI Taxonomy" id="1033008"/>
    <lineage>
        <taxon>Eukaryota</taxon>
        <taxon>Fungi</taxon>
        <taxon>Dikarya</taxon>
        <taxon>Basidiomycota</taxon>
        <taxon>Agaricomycotina</taxon>
        <taxon>Agaricomycetes</taxon>
        <taxon>Agaricomycetidae</taxon>
        <taxon>Agaricales</taxon>
        <taxon>Marasmiineae</taxon>
        <taxon>Mycenaceae</taxon>
        <taxon>Mycena</taxon>
    </lineage>
</organism>
<dbReference type="Proteomes" id="UP001218218">
    <property type="component" value="Unassembled WGS sequence"/>
</dbReference>
<feature type="transmembrane region" description="Helical" evidence="5">
    <location>
        <begin position="81"/>
        <end position="97"/>
    </location>
</feature>
<feature type="transmembrane region" description="Helical" evidence="5">
    <location>
        <begin position="203"/>
        <end position="224"/>
    </location>
</feature>
<evidence type="ECO:0000256" key="5">
    <source>
        <dbReference type="SAM" id="Phobius"/>
    </source>
</evidence>
<dbReference type="SUPFAM" id="SSF103473">
    <property type="entry name" value="MFS general substrate transporter"/>
    <property type="match status" value="1"/>
</dbReference>
<gene>
    <name evidence="6" type="ORF">DFH08DRAFT_953627</name>
</gene>
<proteinExistence type="predicted"/>
<evidence type="ECO:0000313" key="7">
    <source>
        <dbReference type="Proteomes" id="UP001218218"/>
    </source>
</evidence>
<feature type="transmembrane region" description="Helical" evidence="5">
    <location>
        <begin position="358"/>
        <end position="382"/>
    </location>
</feature>
<comment type="caution">
    <text evidence="6">The sequence shown here is derived from an EMBL/GenBank/DDBJ whole genome shotgun (WGS) entry which is preliminary data.</text>
</comment>
<evidence type="ECO:0000256" key="2">
    <source>
        <dbReference type="ARBA" id="ARBA00022692"/>
    </source>
</evidence>
<dbReference type="InterPro" id="IPR049680">
    <property type="entry name" value="FLVCR1-2_SLC49-like"/>
</dbReference>
<dbReference type="InterPro" id="IPR011701">
    <property type="entry name" value="MFS"/>
</dbReference>
<keyword evidence="4 5" id="KW-0472">Membrane</keyword>
<feature type="transmembrane region" description="Helical" evidence="5">
    <location>
        <begin position="265"/>
        <end position="285"/>
    </location>
</feature>
<dbReference type="AlphaFoldDB" id="A0AAD7AH22"/>
<feature type="transmembrane region" description="Helical" evidence="5">
    <location>
        <begin position="330"/>
        <end position="352"/>
    </location>
</feature>
<evidence type="ECO:0000256" key="3">
    <source>
        <dbReference type="ARBA" id="ARBA00022989"/>
    </source>
</evidence>
<dbReference type="Gene3D" id="1.20.1250.20">
    <property type="entry name" value="MFS general substrate transporter like domains"/>
    <property type="match status" value="2"/>
</dbReference>